<evidence type="ECO:0000256" key="4">
    <source>
        <dbReference type="RuleBase" id="RU003682"/>
    </source>
</evidence>
<feature type="domain" description="Fe2OG dioxygenase" evidence="5">
    <location>
        <begin position="188"/>
        <end position="296"/>
    </location>
</feature>
<dbReference type="OrthoDB" id="288590at2759"/>
<keyword evidence="3 4" id="KW-0408">Iron</keyword>
<dbReference type="InterPro" id="IPR027443">
    <property type="entry name" value="IPNS-like_sf"/>
</dbReference>
<accession>U5DBD6</accession>
<reference evidence="7" key="1">
    <citation type="journal article" date="2013" name="Science">
        <title>The Amborella genome and the evolution of flowering plants.</title>
        <authorList>
            <consortium name="Amborella Genome Project"/>
        </authorList>
    </citation>
    <scope>NUCLEOTIDE SEQUENCE [LARGE SCALE GENOMIC DNA]</scope>
</reference>
<keyword evidence="2 4" id="KW-0479">Metal-binding</keyword>
<evidence type="ECO:0000256" key="1">
    <source>
        <dbReference type="ARBA" id="ARBA00008056"/>
    </source>
</evidence>
<dbReference type="eggNOG" id="KOG0143">
    <property type="taxonomic scope" value="Eukaryota"/>
</dbReference>
<evidence type="ECO:0000313" key="6">
    <source>
        <dbReference type="EMBL" id="ERN17718.1"/>
    </source>
</evidence>
<evidence type="ECO:0000256" key="3">
    <source>
        <dbReference type="ARBA" id="ARBA00023004"/>
    </source>
</evidence>
<dbReference type="GO" id="GO:0016491">
    <property type="term" value="F:oxidoreductase activity"/>
    <property type="evidence" value="ECO:0007669"/>
    <property type="project" value="UniProtKB-KW"/>
</dbReference>
<gene>
    <name evidence="6" type="ORF">AMTR_s00059p00218840</name>
</gene>
<dbReference type="InterPro" id="IPR026992">
    <property type="entry name" value="DIOX_N"/>
</dbReference>
<evidence type="ECO:0000256" key="2">
    <source>
        <dbReference type="ARBA" id="ARBA00022723"/>
    </source>
</evidence>
<dbReference type="GO" id="GO:0046872">
    <property type="term" value="F:metal ion binding"/>
    <property type="evidence" value="ECO:0007669"/>
    <property type="project" value="UniProtKB-KW"/>
</dbReference>
<evidence type="ECO:0000259" key="5">
    <source>
        <dbReference type="PROSITE" id="PS51471"/>
    </source>
</evidence>
<dbReference type="AlphaFoldDB" id="U5DBD6"/>
<protein>
    <recommendedName>
        <fullName evidence="5">Fe2OG dioxygenase domain-containing protein</fullName>
    </recommendedName>
</protein>
<dbReference type="FunFam" id="2.60.120.330:FF:000012">
    <property type="entry name" value="Gibberellin 20 oxidase 1"/>
    <property type="match status" value="1"/>
</dbReference>
<proteinExistence type="inferred from homology"/>
<dbReference type="Pfam" id="PF14226">
    <property type="entry name" value="DIOX_N"/>
    <property type="match status" value="1"/>
</dbReference>
<dbReference type="PANTHER" id="PTHR47991">
    <property type="entry name" value="OXOGLUTARATE/IRON-DEPENDENT DIOXYGENASE"/>
    <property type="match status" value="1"/>
</dbReference>
<dbReference type="Pfam" id="PF03171">
    <property type="entry name" value="2OG-FeII_Oxy"/>
    <property type="match status" value="1"/>
</dbReference>
<dbReference type="PRINTS" id="PR00682">
    <property type="entry name" value="IPNSYNTHASE"/>
</dbReference>
<dbReference type="HOGENOM" id="CLU_010119_16_3_1"/>
<dbReference type="Gene3D" id="2.60.120.330">
    <property type="entry name" value="B-lactam Antibiotic, Isopenicillin N Synthase, Chain"/>
    <property type="match status" value="1"/>
</dbReference>
<dbReference type="Proteomes" id="UP000017836">
    <property type="component" value="Unassembled WGS sequence"/>
</dbReference>
<keyword evidence="4" id="KW-0560">Oxidoreductase</keyword>
<dbReference type="EMBL" id="KI392312">
    <property type="protein sequence ID" value="ERN17718.1"/>
    <property type="molecule type" value="Genomic_DNA"/>
</dbReference>
<dbReference type="PROSITE" id="PS51471">
    <property type="entry name" value="FE2OG_OXY"/>
    <property type="match status" value="1"/>
</dbReference>
<dbReference type="Gramene" id="ERN17718">
    <property type="protein sequence ID" value="ERN17718"/>
    <property type="gene ID" value="AMTR_s00059p00218840"/>
</dbReference>
<keyword evidence="7" id="KW-1185">Reference proteome</keyword>
<comment type="similarity">
    <text evidence="1 4">Belongs to the iron/ascorbate-dependent oxidoreductase family.</text>
</comment>
<name>U5DBD6_AMBTC</name>
<dbReference type="SUPFAM" id="SSF51197">
    <property type="entry name" value="Clavaminate synthase-like"/>
    <property type="match status" value="1"/>
</dbReference>
<dbReference type="KEGG" id="atr:18446064"/>
<dbReference type="OMA" id="WHSDISA"/>
<sequence>MTCVVDPTYIQPVEYRAKPPVPVAENTPIIDFSLLSSETVDPEAKAKLAKEVGAALRDWGFFHCINHCVSREIMDRVRENLALFFHQPLEEKLKVKRDLNNPVGYNNTDHTKNTRDWVEVYDYMLRDPVEVPASHDPEDKDIMLLRNQRPAFPPGFQDVVHEYGQYLEKLGFQILELVALDLGLPEDRFEPLFDNHASINRLNHYDPCPAPDLVLGKGWHSDISALTLLAQGVPTGLEIRGLDNEWIKAKSIPYSMTIQNGDLMEAFTNGLYRSVEHRVVVSGESEMYSSALAIVPAHHVTVEPLPELINEQHPSKYVGFNYGKFFMVRRLSNYKKLDHDNVRVHNFKKSA</sequence>
<evidence type="ECO:0000313" key="7">
    <source>
        <dbReference type="Proteomes" id="UP000017836"/>
    </source>
</evidence>
<dbReference type="InterPro" id="IPR044861">
    <property type="entry name" value="IPNS-like_FE2OG_OXY"/>
</dbReference>
<dbReference type="InterPro" id="IPR050295">
    <property type="entry name" value="Plant_2OG-oxidoreductases"/>
</dbReference>
<organism evidence="6 7">
    <name type="scientific">Amborella trichopoda</name>
    <dbReference type="NCBI Taxonomy" id="13333"/>
    <lineage>
        <taxon>Eukaryota</taxon>
        <taxon>Viridiplantae</taxon>
        <taxon>Streptophyta</taxon>
        <taxon>Embryophyta</taxon>
        <taxon>Tracheophyta</taxon>
        <taxon>Spermatophyta</taxon>
        <taxon>Magnoliopsida</taxon>
        <taxon>Amborellales</taxon>
        <taxon>Amborellaceae</taxon>
        <taxon>Amborella</taxon>
    </lineage>
</organism>
<dbReference type="InterPro" id="IPR005123">
    <property type="entry name" value="Oxoglu/Fe-dep_dioxygenase_dom"/>
</dbReference>